<feature type="signal peptide" evidence="1">
    <location>
        <begin position="1"/>
        <end position="30"/>
    </location>
</feature>
<feature type="chain" id="PRO_5043964000" evidence="1">
    <location>
        <begin position="31"/>
        <end position="220"/>
    </location>
</feature>
<proteinExistence type="predicted"/>
<protein>
    <submittedName>
        <fullName evidence="2">DUF3313 domain-containing protein</fullName>
    </submittedName>
</protein>
<sequence length="220" mass="23691">MLNISRTSRPVLLAMAIVLTGCAATPPAHYAGISSSSQLKPNTGDDADRIPYRYAEPVAWAKYTNVMIDPVALYQGADNQFGDMKPEDRQALAKYMQDQFSEKLRARFREVNAPAPDTLRVRLTLTGAKTTTPVIGTFTKFDLAGGPYNIVQSIRGKEGLMNGSISYAVEVSDAETNQLLNAYIAKQYPNALNVGASIGSLSAAKVGIDKGAVELADMLK</sequence>
<dbReference type="AlphaFoldDB" id="A0AAU7QFG0"/>
<dbReference type="PROSITE" id="PS51257">
    <property type="entry name" value="PROKAR_LIPOPROTEIN"/>
    <property type="match status" value="1"/>
</dbReference>
<organism evidence="2">
    <name type="scientific">Acerihabitans sp. KWT182</name>
    <dbReference type="NCBI Taxonomy" id="3157919"/>
    <lineage>
        <taxon>Bacteria</taxon>
        <taxon>Pseudomonadati</taxon>
        <taxon>Pseudomonadota</taxon>
        <taxon>Gammaproteobacteria</taxon>
        <taxon>Enterobacterales</taxon>
        <taxon>Pectobacteriaceae</taxon>
        <taxon>Acerihabitans</taxon>
    </lineage>
</organism>
<keyword evidence="1" id="KW-0732">Signal</keyword>
<gene>
    <name evidence="2" type="ORF">ABK905_12605</name>
</gene>
<evidence type="ECO:0000256" key="1">
    <source>
        <dbReference type="SAM" id="SignalP"/>
    </source>
</evidence>
<dbReference type="Pfam" id="PF11769">
    <property type="entry name" value="DUF3313"/>
    <property type="match status" value="1"/>
</dbReference>
<dbReference type="EMBL" id="CP157947">
    <property type="protein sequence ID" value="XBS71657.1"/>
    <property type="molecule type" value="Genomic_DNA"/>
</dbReference>
<accession>A0AAU7QFG0</accession>
<name>A0AAU7QFG0_9GAMM</name>
<evidence type="ECO:0000313" key="2">
    <source>
        <dbReference type="EMBL" id="XBS71657.1"/>
    </source>
</evidence>
<dbReference type="InterPro" id="IPR021747">
    <property type="entry name" value="DUF3313"/>
</dbReference>
<reference evidence="2" key="1">
    <citation type="submission" date="2024-06" db="EMBL/GenBank/DDBJ databases">
        <authorList>
            <person name="Coelho C."/>
            <person name="Bento M."/>
            <person name="Garcia E."/>
            <person name="Camelo A."/>
            <person name="Brandao I."/>
            <person name="Espirito Santo C."/>
            <person name="Trovao J."/>
            <person name="Verissimo A."/>
            <person name="Costa J."/>
            <person name="Tiago I."/>
        </authorList>
    </citation>
    <scope>NUCLEOTIDE SEQUENCE</scope>
    <source>
        <strain evidence="2">KWT182</strain>
    </source>
</reference>